<evidence type="ECO:0000313" key="2">
    <source>
        <dbReference type="EMBL" id="SMO77191.1"/>
    </source>
</evidence>
<dbReference type="EMBL" id="FXTM01000029">
    <property type="protein sequence ID" value="SMO77191.1"/>
    <property type="molecule type" value="Genomic_DNA"/>
</dbReference>
<evidence type="ECO:0000256" key="1">
    <source>
        <dbReference type="SAM" id="Phobius"/>
    </source>
</evidence>
<organism evidence="2 3">
    <name type="scientific">Balnearium lithotrophicum</name>
    <dbReference type="NCBI Taxonomy" id="223788"/>
    <lineage>
        <taxon>Bacteria</taxon>
        <taxon>Pseudomonadati</taxon>
        <taxon>Aquificota</taxon>
        <taxon>Aquificia</taxon>
        <taxon>Desulfurobacteriales</taxon>
        <taxon>Desulfurobacteriaceae</taxon>
        <taxon>Balnearium</taxon>
    </lineage>
</organism>
<keyword evidence="1" id="KW-0812">Transmembrane</keyword>
<proteinExistence type="predicted"/>
<dbReference type="AlphaFoldDB" id="A0A521E1K6"/>
<sequence>MTLSMELMDWVKLIMIVGTLTGNGAWIYYSVKNLKEELSATNARIDEYQRSVEKRFSEFENQIRYEISEKVDKRQYYDDLGGWKADIRELRATITEIFKQFIETFKEMRK</sequence>
<reference evidence="2 3" key="1">
    <citation type="submission" date="2017-05" db="EMBL/GenBank/DDBJ databases">
        <authorList>
            <person name="Varghese N."/>
            <person name="Submissions S."/>
        </authorList>
    </citation>
    <scope>NUCLEOTIDE SEQUENCE [LARGE SCALE GENOMIC DNA]</scope>
    <source>
        <strain evidence="2 3">DSM 16304</strain>
    </source>
</reference>
<keyword evidence="1" id="KW-1133">Transmembrane helix</keyword>
<feature type="transmembrane region" description="Helical" evidence="1">
    <location>
        <begin position="12"/>
        <end position="29"/>
    </location>
</feature>
<accession>A0A521E1K6</accession>
<dbReference type="RefSeq" id="WP_142936173.1">
    <property type="nucleotide sequence ID" value="NZ_FXTM01000029.1"/>
</dbReference>
<evidence type="ECO:0000313" key="3">
    <source>
        <dbReference type="Proteomes" id="UP000317315"/>
    </source>
</evidence>
<name>A0A521E1K6_9BACT</name>
<gene>
    <name evidence="2" type="ORF">SAMN06269117_1298</name>
</gene>
<protein>
    <submittedName>
        <fullName evidence="2">Uncharacterized protein</fullName>
    </submittedName>
</protein>
<keyword evidence="1" id="KW-0472">Membrane</keyword>
<keyword evidence="3" id="KW-1185">Reference proteome</keyword>
<dbReference type="Proteomes" id="UP000317315">
    <property type="component" value="Unassembled WGS sequence"/>
</dbReference>